<evidence type="ECO:0000259" key="4">
    <source>
        <dbReference type="Pfam" id="PF01048"/>
    </source>
</evidence>
<dbReference type="EC" id="2.4.2.3" evidence="1"/>
<dbReference type="AlphaFoldDB" id="A0A0W0WZU7"/>
<comment type="catalytic activity">
    <reaction evidence="3">
        <text>uridine + phosphate = alpha-D-ribose 1-phosphate + uracil</text>
        <dbReference type="Rhea" id="RHEA:24388"/>
        <dbReference type="ChEBI" id="CHEBI:16704"/>
        <dbReference type="ChEBI" id="CHEBI:17568"/>
        <dbReference type="ChEBI" id="CHEBI:43474"/>
        <dbReference type="ChEBI" id="CHEBI:57720"/>
        <dbReference type="EC" id="2.4.2.3"/>
    </reaction>
</comment>
<dbReference type="GO" id="GO:0009116">
    <property type="term" value="P:nucleoside metabolic process"/>
    <property type="evidence" value="ECO:0007669"/>
    <property type="project" value="InterPro"/>
</dbReference>
<proteinExistence type="predicted"/>
<dbReference type="CDD" id="cd00436">
    <property type="entry name" value="UP_TbUP-like"/>
    <property type="match status" value="1"/>
</dbReference>
<reference evidence="5 6" key="1">
    <citation type="submission" date="2015-11" db="EMBL/GenBank/DDBJ databases">
        <title>Genomic analysis of 38 Legionella species identifies large and diverse effector repertoires.</title>
        <authorList>
            <person name="Burstein D."/>
            <person name="Amaro F."/>
            <person name="Zusman T."/>
            <person name="Lifshitz Z."/>
            <person name="Cohen O."/>
            <person name="Gilbert J.A."/>
            <person name="Pupko T."/>
            <person name="Shuman H.A."/>
            <person name="Segal G."/>
        </authorList>
    </citation>
    <scope>NUCLEOTIDE SEQUENCE [LARGE SCALE GENOMIC DNA]</scope>
    <source>
        <strain evidence="5 6">Oak Ridge-10</strain>
    </source>
</reference>
<protein>
    <recommendedName>
        <fullName evidence="2">Uridine phosphorylase</fullName>
        <ecNumber evidence="1">2.4.2.3</ecNumber>
    </recommendedName>
</protein>
<dbReference type="GO" id="GO:0005829">
    <property type="term" value="C:cytosol"/>
    <property type="evidence" value="ECO:0007669"/>
    <property type="project" value="TreeGrafter"/>
</dbReference>
<dbReference type="PANTHER" id="PTHR43691:SF11">
    <property type="entry name" value="FI09636P-RELATED"/>
    <property type="match status" value="1"/>
</dbReference>
<evidence type="ECO:0000313" key="6">
    <source>
        <dbReference type="Proteomes" id="UP000054858"/>
    </source>
</evidence>
<evidence type="ECO:0000256" key="1">
    <source>
        <dbReference type="ARBA" id="ARBA00011888"/>
    </source>
</evidence>
<feature type="domain" description="Nucleoside phosphorylase" evidence="4">
    <location>
        <begin position="28"/>
        <end position="276"/>
    </location>
</feature>
<dbReference type="InterPro" id="IPR000845">
    <property type="entry name" value="Nucleoside_phosphorylase_d"/>
</dbReference>
<dbReference type="Gene3D" id="3.40.50.1580">
    <property type="entry name" value="Nucleoside phosphorylase domain"/>
    <property type="match status" value="1"/>
</dbReference>
<sequence length="285" mass="31522">MIKPAELPLNGRGAVYHLDLLPEELADFIITVGDPARVQQISYYFDRVEVKRAHREFVTHTGYIGQRRISVLSTGIGVPNIDIVMNELDALVNMDLATRMPYEKIKPLTIVRLGTTGSLQKNSRPGDVFVSHFSVGFDTLLDYYQSGFSPDTEALHKALTKHLAGECGSFYVVEADHALRQLFKNLGTAAITATCGGFYGPQGRCLRLPLRFPHLLEKLTTFDFSNLKILNVEMETAGILGLGKLLGHRCISVSVVLANRITGEFASNVQEHVEHLIVKALQCIS</sequence>
<gene>
    <name evidence="5" type="ORF">Loak_1547</name>
</gene>
<dbReference type="GO" id="GO:0004850">
    <property type="term" value="F:uridine phosphorylase activity"/>
    <property type="evidence" value="ECO:0007669"/>
    <property type="project" value="UniProtKB-EC"/>
</dbReference>
<dbReference type="EMBL" id="LNYP01000029">
    <property type="protein sequence ID" value="KTD37871.1"/>
    <property type="molecule type" value="Genomic_DNA"/>
</dbReference>
<dbReference type="Proteomes" id="UP000054858">
    <property type="component" value="Unassembled WGS sequence"/>
</dbReference>
<dbReference type="SUPFAM" id="SSF53167">
    <property type="entry name" value="Purine and uridine phosphorylases"/>
    <property type="match status" value="1"/>
</dbReference>
<dbReference type="InterPro" id="IPR035994">
    <property type="entry name" value="Nucleoside_phosphorylase_sf"/>
</dbReference>
<name>A0A0W0WZU7_9GAMM</name>
<organism evidence="5 6">
    <name type="scientific">Legionella oakridgensis</name>
    <dbReference type="NCBI Taxonomy" id="29423"/>
    <lineage>
        <taxon>Bacteria</taxon>
        <taxon>Pseudomonadati</taxon>
        <taxon>Pseudomonadota</taxon>
        <taxon>Gammaproteobacteria</taxon>
        <taxon>Legionellales</taxon>
        <taxon>Legionellaceae</taxon>
        <taxon>Legionella</taxon>
    </lineage>
</organism>
<dbReference type="Pfam" id="PF01048">
    <property type="entry name" value="PNP_UDP_1"/>
    <property type="match status" value="1"/>
</dbReference>
<evidence type="ECO:0000256" key="2">
    <source>
        <dbReference type="ARBA" id="ARBA00021980"/>
    </source>
</evidence>
<dbReference type="PANTHER" id="PTHR43691">
    <property type="entry name" value="URIDINE PHOSPHORYLASE"/>
    <property type="match status" value="1"/>
</dbReference>
<dbReference type="PATRIC" id="fig|29423.5.peg.1622"/>
<comment type="caution">
    <text evidence="5">The sequence shown here is derived from an EMBL/GenBank/DDBJ whole genome shotgun (WGS) entry which is preliminary data.</text>
</comment>
<evidence type="ECO:0000313" key="5">
    <source>
        <dbReference type="EMBL" id="KTD37871.1"/>
    </source>
</evidence>
<dbReference type="RefSeq" id="WP_035894495.1">
    <property type="nucleotide sequence ID" value="NZ_KV441806.1"/>
</dbReference>
<accession>A0A0W0WZU7</accession>
<evidence type="ECO:0000256" key="3">
    <source>
        <dbReference type="ARBA" id="ARBA00048447"/>
    </source>
</evidence>